<organism evidence="5 6">
    <name type="scientific">Campylobacter gracilis RM3268</name>
    <dbReference type="NCBI Taxonomy" id="553220"/>
    <lineage>
        <taxon>Bacteria</taxon>
        <taxon>Pseudomonadati</taxon>
        <taxon>Campylobacterota</taxon>
        <taxon>Epsilonproteobacteria</taxon>
        <taxon>Campylobacterales</taxon>
        <taxon>Campylobacteraceae</taxon>
        <taxon>Campylobacter</taxon>
    </lineage>
</organism>
<dbReference type="EMBL" id="ACYG01000009">
    <property type="protein sequence ID" value="EEV18595.1"/>
    <property type="molecule type" value="Genomic_DNA"/>
</dbReference>
<feature type="domain" description="ParB-like N-terminal" evidence="4">
    <location>
        <begin position="37"/>
        <end position="126"/>
    </location>
</feature>
<sequence>MGKVKRALGRGLGAILDDVESSYNRELESGNADSLVIEIDVDKIEPNPYQPRQSFDEEALRQLSESIARHGLIQPIIVIQKDDSYVLIAGERRLRATKLLGESKIKAVVADIKSQNLRELALIENIQREDLNPIELAKSYKELIGEYRITQEELADIIKKSRTQITNTLRLLNLCSEVQDAISADKISQGHAKIMVGLEKEDQILALNTILGQRLSVRDTETLVKKLKDKTVPKEKKPGVEFQSFKPELLKLKAKLDQFGKISIKERKISIEFNEILQISEFLKKIG</sequence>
<dbReference type="FunFam" id="3.90.1530.30:FF:000001">
    <property type="entry name" value="Chromosome partitioning protein ParB"/>
    <property type="match status" value="1"/>
</dbReference>
<dbReference type="Pfam" id="PF17762">
    <property type="entry name" value="HTH_ParB"/>
    <property type="match status" value="1"/>
</dbReference>
<dbReference type="InterPro" id="IPR041468">
    <property type="entry name" value="HTH_ParB/Spo0J"/>
</dbReference>
<dbReference type="STRING" id="824.CGRAC_0378"/>
<dbReference type="GO" id="GO:0045881">
    <property type="term" value="P:positive regulation of sporulation resulting in formation of a cellular spore"/>
    <property type="evidence" value="ECO:0007669"/>
    <property type="project" value="TreeGrafter"/>
</dbReference>
<evidence type="ECO:0000313" key="6">
    <source>
        <dbReference type="Proteomes" id="UP000005709"/>
    </source>
</evidence>
<dbReference type="InterPro" id="IPR050336">
    <property type="entry name" value="Chromosome_partition/occlusion"/>
</dbReference>
<dbReference type="Gene3D" id="1.10.10.2830">
    <property type="match status" value="1"/>
</dbReference>
<dbReference type="OrthoDB" id="9802051at2"/>
<dbReference type="GO" id="GO:0005694">
    <property type="term" value="C:chromosome"/>
    <property type="evidence" value="ECO:0007669"/>
    <property type="project" value="TreeGrafter"/>
</dbReference>
<evidence type="ECO:0000256" key="2">
    <source>
        <dbReference type="ARBA" id="ARBA00022829"/>
    </source>
</evidence>
<dbReference type="SUPFAM" id="SSF110849">
    <property type="entry name" value="ParB/Sulfiredoxin"/>
    <property type="match status" value="1"/>
</dbReference>
<proteinExistence type="inferred from homology"/>
<evidence type="ECO:0000313" key="5">
    <source>
        <dbReference type="EMBL" id="EEV18595.1"/>
    </source>
</evidence>
<dbReference type="InterPro" id="IPR003115">
    <property type="entry name" value="ParB_N"/>
</dbReference>
<evidence type="ECO:0000256" key="3">
    <source>
        <dbReference type="ARBA" id="ARBA00023125"/>
    </source>
</evidence>
<dbReference type="RefSeq" id="WP_005869646.1">
    <property type="nucleotide sequence ID" value="NZ_ACYG01000009.1"/>
</dbReference>
<dbReference type="Gene3D" id="3.90.1530.30">
    <property type="match status" value="1"/>
</dbReference>
<protein>
    <submittedName>
        <fullName evidence="5">ParB-like protein</fullName>
    </submittedName>
</protein>
<evidence type="ECO:0000256" key="1">
    <source>
        <dbReference type="ARBA" id="ARBA00006295"/>
    </source>
</evidence>
<accession>C8PEW7</accession>
<dbReference type="Proteomes" id="UP000005709">
    <property type="component" value="Unassembled WGS sequence"/>
</dbReference>
<dbReference type="InterPro" id="IPR004437">
    <property type="entry name" value="ParB/RepB/Spo0J"/>
</dbReference>
<keyword evidence="3" id="KW-0238">DNA-binding</keyword>
<dbReference type="PANTHER" id="PTHR33375">
    <property type="entry name" value="CHROMOSOME-PARTITIONING PROTEIN PARB-RELATED"/>
    <property type="match status" value="1"/>
</dbReference>
<dbReference type="Pfam" id="PF02195">
    <property type="entry name" value="ParB_N"/>
    <property type="match status" value="1"/>
</dbReference>
<dbReference type="SMART" id="SM00470">
    <property type="entry name" value="ParB"/>
    <property type="match status" value="1"/>
</dbReference>
<dbReference type="AlphaFoldDB" id="C8PEW7"/>
<dbReference type="eggNOG" id="COG1475">
    <property type="taxonomic scope" value="Bacteria"/>
</dbReference>
<dbReference type="CDD" id="cd16393">
    <property type="entry name" value="SPO0J_N"/>
    <property type="match status" value="1"/>
</dbReference>
<evidence type="ECO:0000259" key="4">
    <source>
        <dbReference type="SMART" id="SM00470"/>
    </source>
</evidence>
<comment type="caution">
    <text evidence="5">The sequence shown here is derived from an EMBL/GenBank/DDBJ whole genome shotgun (WGS) entry which is preliminary data.</text>
</comment>
<comment type="similarity">
    <text evidence="1">Belongs to the ParB family.</text>
</comment>
<gene>
    <name evidence="5" type="ORF">CAMGR0001_2606</name>
</gene>
<dbReference type="PANTHER" id="PTHR33375:SF1">
    <property type="entry name" value="CHROMOSOME-PARTITIONING PROTEIN PARB-RELATED"/>
    <property type="match status" value="1"/>
</dbReference>
<keyword evidence="6" id="KW-1185">Reference proteome</keyword>
<dbReference type="NCBIfam" id="TIGR00180">
    <property type="entry name" value="parB_part"/>
    <property type="match status" value="1"/>
</dbReference>
<dbReference type="FunFam" id="1.10.10.2830:FF:000001">
    <property type="entry name" value="Chromosome partitioning protein ParB"/>
    <property type="match status" value="1"/>
</dbReference>
<reference evidence="5 6" key="1">
    <citation type="submission" date="2009-07" db="EMBL/GenBank/DDBJ databases">
        <authorList>
            <person name="Madupu R."/>
            <person name="Sebastian Y."/>
            <person name="Durkin A.S."/>
            <person name="Torralba M."/>
            <person name="Methe B."/>
            <person name="Sutton G.G."/>
            <person name="Strausberg R.L."/>
            <person name="Nelson K.E."/>
        </authorList>
    </citation>
    <scope>NUCLEOTIDE SEQUENCE [LARGE SCALE GENOMIC DNA]</scope>
    <source>
        <strain evidence="5 6">RM3268</strain>
    </source>
</reference>
<name>C8PEW7_9BACT</name>
<dbReference type="GO" id="GO:0003677">
    <property type="term" value="F:DNA binding"/>
    <property type="evidence" value="ECO:0007669"/>
    <property type="project" value="UniProtKB-KW"/>
</dbReference>
<dbReference type="InterPro" id="IPR036086">
    <property type="entry name" value="ParB/Sulfiredoxin_sf"/>
</dbReference>
<dbReference type="GO" id="GO:0007059">
    <property type="term" value="P:chromosome segregation"/>
    <property type="evidence" value="ECO:0007669"/>
    <property type="project" value="UniProtKB-KW"/>
</dbReference>
<keyword evidence="2" id="KW-0159">Chromosome partition</keyword>